<dbReference type="CDD" id="cd00338">
    <property type="entry name" value="Ser_Recombinase"/>
    <property type="match status" value="1"/>
</dbReference>
<dbReference type="Pfam" id="PF00239">
    <property type="entry name" value="Resolvase"/>
    <property type="match status" value="1"/>
</dbReference>
<evidence type="ECO:0000313" key="4">
    <source>
        <dbReference type="EMBL" id="SVB55495.1"/>
    </source>
</evidence>
<name>A0A382EYK9_9ZZZZ</name>
<dbReference type="PANTHER" id="PTHR30461:SF2">
    <property type="entry name" value="SERINE RECOMBINASE PINE-RELATED"/>
    <property type="match status" value="1"/>
</dbReference>
<dbReference type="Gene3D" id="3.90.1750.20">
    <property type="entry name" value="Putative Large Serine Recombinase, Chain B, Domain 2"/>
    <property type="match status" value="1"/>
</dbReference>
<dbReference type="Gene3D" id="3.40.50.1390">
    <property type="entry name" value="Resolvase, N-terminal catalytic domain"/>
    <property type="match status" value="1"/>
</dbReference>
<dbReference type="SMART" id="SM00857">
    <property type="entry name" value="Resolvase"/>
    <property type="match status" value="1"/>
</dbReference>
<dbReference type="InterPro" id="IPR050639">
    <property type="entry name" value="SSR_resolvase"/>
</dbReference>
<dbReference type="InterPro" id="IPR006119">
    <property type="entry name" value="Resolv_N"/>
</dbReference>
<dbReference type="AlphaFoldDB" id="A0A382EYK9"/>
<dbReference type="PROSITE" id="PS51736">
    <property type="entry name" value="RECOMBINASES_3"/>
    <property type="match status" value="1"/>
</dbReference>
<dbReference type="SUPFAM" id="SSF53041">
    <property type="entry name" value="Resolvase-like"/>
    <property type="match status" value="1"/>
</dbReference>
<evidence type="ECO:0000256" key="1">
    <source>
        <dbReference type="ARBA" id="ARBA00023125"/>
    </source>
</evidence>
<dbReference type="EMBL" id="UINC01046901">
    <property type="protein sequence ID" value="SVB55495.1"/>
    <property type="molecule type" value="Genomic_DNA"/>
</dbReference>
<keyword evidence="2" id="KW-0233">DNA recombination</keyword>
<dbReference type="InterPro" id="IPR038109">
    <property type="entry name" value="DNA_bind_recomb_sf"/>
</dbReference>
<dbReference type="PANTHER" id="PTHR30461">
    <property type="entry name" value="DNA-INVERTASE FROM LAMBDOID PROPHAGE"/>
    <property type="match status" value="1"/>
</dbReference>
<evidence type="ECO:0000259" key="3">
    <source>
        <dbReference type="PROSITE" id="PS51736"/>
    </source>
</evidence>
<sequence length="228" mass="26891">MKKKVIGYIRTSTDRQENSITLQTHKITDYCEKKNLYLDELIVDEGLSGKDIKNRKGYHQIMEWIEKDEVDTLIVLSLSRWGRNLKQNYESIEVMIKTDTNFVSLKEQVDLSTPMGRFMVNVMSSLYQMEREMISERVTDILKDKKENGVVYGVTPYGFDRDGDYLVPNPKEQKTLNKIHSLRDKRVSYQKISDFLNRNNHIKKNGKKWNRYDVFHIIKTNRSQISIG</sequence>
<protein>
    <recommendedName>
        <fullName evidence="3">Resolvase/invertase-type recombinase catalytic domain-containing protein</fullName>
    </recommendedName>
</protein>
<accession>A0A382EYK9</accession>
<dbReference type="GO" id="GO:0003677">
    <property type="term" value="F:DNA binding"/>
    <property type="evidence" value="ECO:0007669"/>
    <property type="project" value="UniProtKB-KW"/>
</dbReference>
<reference evidence="4" key="1">
    <citation type="submission" date="2018-05" db="EMBL/GenBank/DDBJ databases">
        <authorList>
            <person name="Lanie J.A."/>
            <person name="Ng W.-L."/>
            <person name="Kazmierczak K.M."/>
            <person name="Andrzejewski T.M."/>
            <person name="Davidsen T.M."/>
            <person name="Wayne K.J."/>
            <person name="Tettelin H."/>
            <person name="Glass J.I."/>
            <person name="Rusch D."/>
            <person name="Podicherti R."/>
            <person name="Tsui H.-C.T."/>
            <person name="Winkler M.E."/>
        </authorList>
    </citation>
    <scope>NUCLEOTIDE SEQUENCE</scope>
</reference>
<feature type="domain" description="Resolvase/invertase-type recombinase catalytic" evidence="3">
    <location>
        <begin position="4"/>
        <end position="149"/>
    </location>
</feature>
<keyword evidence="1" id="KW-0238">DNA-binding</keyword>
<dbReference type="GO" id="GO:0000150">
    <property type="term" value="F:DNA strand exchange activity"/>
    <property type="evidence" value="ECO:0007669"/>
    <property type="project" value="InterPro"/>
</dbReference>
<proteinExistence type="predicted"/>
<gene>
    <name evidence="4" type="ORF">METZ01_LOCUS208349</name>
</gene>
<evidence type="ECO:0000256" key="2">
    <source>
        <dbReference type="ARBA" id="ARBA00023172"/>
    </source>
</evidence>
<organism evidence="4">
    <name type="scientific">marine metagenome</name>
    <dbReference type="NCBI Taxonomy" id="408172"/>
    <lineage>
        <taxon>unclassified sequences</taxon>
        <taxon>metagenomes</taxon>
        <taxon>ecological metagenomes</taxon>
    </lineage>
</organism>
<dbReference type="InterPro" id="IPR036162">
    <property type="entry name" value="Resolvase-like_N_sf"/>
</dbReference>